<organism evidence="1 2">
    <name type="scientific">Punica granatum</name>
    <name type="common">Pomegranate</name>
    <dbReference type="NCBI Taxonomy" id="22663"/>
    <lineage>
        <taxon>Eukaryota</taxon>
        <taxon>Viridiplantae</taxon>
        <taxon>Streptophyta</taxon>
        <taxon>Embryophyta</taxon>
        <taxon>Tracheophyta</taxon>
        <taxon>Spermatophyta</taxon>
        <taxon>Magnoliopsida</taxon>
        <taxon>eudicotyledons</taxon>
        <taxon>Gunneridae</taxon>
        <taxon>Pentapetalae</taxon>
        <taxon>rosids</taxon>
        <taxon>malvids</taxon>
        <taxon>Myrtales</taxon>
        <taxon>Lythraceae</taxon>
        <taxon>Punica</taxon>
    </lineage>
</organism>
<reference evidence="2" key="1">
    <citation type="journal article" date="2017" name="Plant J.">
        <title>The pomegranate (Punica granatum L.) genome and the genomics of punicalagin biosynthesis.</title>
        <authorList>
            <person name="Qin G."/>
            <person name="Xu C."/>
            <person name="Ming R."/>
            <person name="Tang H."/>
            <person name="Guyot R."/>
            <person name="Kramer E.M."/>
            <person name="Hu Y."/>
            <person name="Yi X."/>
            <person name="Qi Y."/>
            <person name="Xu X."/>
            <person name="Gao Z."/>
            <person name="Pan H."/>
            <person name="Jian J."/>
            <person name="Tian Y."/>
            <person name="Yue Z."/>
            <person name="Xu Y."/>
        </authorList>
    </citation>
    <scope>NUCLEOTIDE SEQUENCE [LARGE SCALE GENOMIC DNA]</scope>
    <source>
        <strain evidence="2">cv. Dabenzi</strain>
    </source>
</reference>
<comment type="caution">
    <text evidence="1">The sequence shown here is derived from an EMBL/GenBank/DDBJ whole genome shotgun (WGS) entry which is preliminary data.</text>
</comment>
<name>A0A218WR32_PUNGR</name>
<dbReference type="EMBL" id="MTKT01003667">
    <property type="protein sequence ID" value="OWM74671.1"/>
    <property type="molecule type" value="Genomic_DNA"/>
</dbReference>
<accession>A0A218WR32</accession>
<sequence length="147" mass="14529">MLVAVWLTIPSRAAMRAWSFVAVEVGEAGGRGAPDDAGGGRCVGRALEYTGSTPAGPGPGGGVELEEARLGPLSRASSSAMLVAIWLTVPSRAAMRAWSFVAVEVGEAGGRGAPDDAGGGRCVGRALEYTGSRPAGVRGGGACVCGG</sequence>
<dbReference type="Proteomes" id="UP000197138">
    <property type="component" value="Unassembled WGS sequence"/>
</dbReference>
<evidence type="ECO:0000313" key="2">
    <source>
        <dbReference type="Proteomes" id="UP000197138"/>
    </source>
</evidence>
<evidence type="ECO:0000313" key="1">
    <source>
        <dbReference type="EMBL" id="OWM74671.1"/>
    </source>
</evidence>
<protein>
    <submittedName>
        <fullName evidence="1">Uncharacterized protein</fullName>
    </submittedName>
</protein>
<proteinExistence type="predicted"/>
<gene>
    <name evidence="1" type="ORF">CDL15_Pgr016725</name>
</gene>
<dbReference type="AlphaFoldDB" id="A0A218WR32"/>